<accession>A0ABV8LYS6</accession>
<evidence type="ECO:0000313" key="1">
    <source>
        <dbReference type="EMBL" id="MFC4135501.1"/>
    </source>
</evidence>
<proteinExistence type="predicted"/>
<evidence type="ECO:0000313" key="2">
    <source>
        <dbReference type="Proteomes" id="UP001595816"/>
    </source>
</evidence>
<protein>
    <submittedName>
        <fullName evidence="1">Glycosyltransferase family protein</fullName>
    </submittedName>
</protein>
<keyword evidence="2" id="KW-1185">Reference proteome</keyword>
<reference evidence="2" key="1">
    <citation type="journal article" date="2019" name="Int. J. Syst. Evol. Microbiol.">
        <title>The Global Catalogue of Microorganisms (GCM) 10K type strain sequencing project: providing services to taxonomists for standard genome sequencing and annotation.</title>
        <authorList>
            <consortium name="The Broad Institute Genomics Platform"/>
            <consortium name="The Broad Institute Genome Sequencing Center for Infectious Disease"/>
            <person name="Wu L."/>
            <person name="Ma J."/>
        </authorList>
    </citation>
    <scope>NUCLEOTIDE SEQUENCE [LARGE SCALE GENOMIC DNA]</scope>
    <source>
        <strain evidence="2">CGMCC 4.7289</strain>
    </source>
</reference>
<sequence>MSAGRISVVGIIQARMGSTRLPSKVLKTLAGRTVLGRVVRAAHESGALDKVIVATTVEDIDDEIVAECERLGVAAYRGPVDDVLSRFIGALDEHPADAVMRFSADNPLIDPEIVALACRVFRSVPGLDYLSTSIKRMLPLGMDVEIIDAATLRRISDIAEGFHRIHVTSYAYSNPDQFRVMGLTLPPDRSNLRLTVDTEDDWRLVEEAVAHFGDTSVSLQKMVEWLAANPEIAQINSHVEQKTLNQG</sequence>
<dbReference type="PANTHER" id="PTHR42866:SF1">
    <property type="entry name" value="SPORE COAT POLYSACCHARIDE BIOSYNTHESIS PROTEIN SPSF"/>
    <property type="match status" value="1"/>
</dbReference>
<dbReference type="EMBL" id="JBHSAY010000022">
    <property type="protein sequence ID" value="MFC4135501.1"/>
    <property type="molecule type" value="Genomic_DNA"/>
</dbReference>
<organism evidence="1 2">
    <name type="scientific">Hamadaea flava</name>
    <dbReference type="NCBI Taxonomy" id="1742688"/>
    <lineage>
        <taxon>Bacteria</taxon>
        <taxon>Bacillati</taxon>
        <taxon>Actinomycetota</taxon>
        <taxon>Actinomycetes</taxon>
        <taxon>Micromonosporales</taxon>
        <taxon>Micromonosporaceae</taxon>
        <taxon>Hamadaea</taxon>
    </lineage>
</organism>
<gene>
    <name evidence="1" type="ORF">ACFOZ4_33220</name>
</gene>
<dbReference type="InterPro" id="IPR003329">
    <property type="entry name" value="Cytidylyl_trans"/>
</dbReference>
<dbReference type="SUPFAM" id="SSF53448">
    <property type="entry name" value="Nucleotide-diphospho-sugar transferases"/>
    <property type="match status" value="1"/>
</dbReference>
<dbReference type="Gene3D" id="3.90.550.10">
    <property type="entry name" value="Spore Coat Polysaccharide Biosynthesis Protein SpsA, Chain A"/>
    <property type="match status" value="1"/>
</dbReference>
<dbReference type="RefSeq" id="WP_308197710.1">
    <property type="nucleotide sequence ID" value="NZ_JAMZDZ010000001.1"/>
</dbReference>
<name>A0ABV8LYS6_9ACTN</name>
<dbReference type="InterPro" id="IPR029044">
    <property type="entry name" value="Nucleotide-diphossugar_trans"/>
</dbReference>
<dbReference type="CDD" id="cd02518">
    <property type="entry name" value="GT2_SpsF"/>
    <property type="match status" value="1"/>
</dbReference>
<dbReference type="Pfam" id="PF02348">
    <property type="entry name" value="CTP_transf_3"/>
    <property type="match status" value="1"/>
</dbReference>
<comment type="caution">
    <text evidence="1">The sequence shown here is derived from an EMBL/GenBank/DDBJ whole genome shotgun (WGS) entry which is preliminary data.</text>
</comment>
<dbReference type="PANTHER" id="PTHR42866">
    <property type="entry name" value="3-DEOXY-MANNO-OCTULOSONATE CYTIDYLYLTRANSFERASE"/>
    <property type="match status" value="1"/>
</dbReference>
<dbReference type="Proteomes" id="UP001595816">
    <property type="component" value="Unassembled WGS sequence"/>
</dbReference>